<feature type="transmembrane region" description="Helical" evidence="1">
    <location>
        <begin position="184"/>
        <end position="203"/>
    </location>
</feature>
<dbReference type="EMBL" id="FN654417">
    <property type="protein sequence ID" value="CBY33450.1"/>
    <property type="molecule type" value="Genomic_DNA"/>
</dbReference>
<keyword evidence="1" id="KW-0812">Transmembrane</keyword>
<dbReference type="PANTHER" id="PTHR33862">
    <property type="entry name" value="OROFACIAL CLEFT 1 CANDIDATE GENE 1 PROTEIN"/>
    <property type="match status" value="1"/>
</dbReference>
<dbReference type="InterPro" id="IPR031390">
    <property type="entry name" value="OFCC1"/>
</dbReference>
<protein>
    <submittedName>
        <fullName evidence="2">Uncharacterized protein</fullName>
    </submittedName>
</protein>
<feature type="transmembrane region" description="Helical" evidence="1">
    <location>
        <begin position="116"/>
        <end position="135"/>
    </location>
</feature>
<dbReference type="PANTHER" id="PTHR33862:SF3">
    <property type="entry name" value="OROFACIAL CLEFT 1 CANDIDATE GENE 1 PROTEIN"/>
    <property type="match status" value="1"/>
</dbReference>
<accession>E4YD33</accession>
<feature type="transmembrane region" description="Helical" evidence="1">
    <location>
        <begin position="215"/>
        <end position="239"/>
    </location>
</feature>
<evidence type="ECO:0000256" key="1">
    <source>
        <dbReference type="SAM" id="Phobius"/>
    </source>
</evidence>
<dbReference type="Proteomes" id="UP000011014">
    <property type="component" value="Unassembled WGS sequence"/>
</dbReference>
<proteinExistence type="predicted"/>
<evidence type="ECO:0000313" key="2">
    <source>
        <dbReference type="EMBL" id="CBY33450.1"/>
    </source>
</evidence>
<reference evidence="2" key="1">
    <citation type="journal article" date="2010" name="Science">
        <title>Plasticity of animal genome architecture unmasked by rapid evolution of a pelagic tunicate.</title>
        <authorList>
            <person name="Denoeud F."/>
            <person name="Henriet S."/>
            <person name="Mungpakdee S."/>
            <person name="Aury J.M."/>
            <person name="Da Silva C."/>
            <person name="Brinkmann H."/>
            <person name="Mikhaleva J."/>
            <person name="Olsen L.C."/>
            <person name="Jubin C."/>
            <person name="Canestro C."/>
            <person name="Bouquet J.M."/>
            <person name="Danks G."/>
            <person name="Poulain J."/>
            <person name="Campsteijn C."/>
            <person name="Adamski M."/>
            <person name="Cross I."/>
            <person name="Yadetie F."/>
            <person name="Muffato M."/>
            <person name="Louis A."/>
            <person name="Butcher S."/>
            <person name="Tsagkogeorga G."/>
            <person name="Konrad A."/>
            <person name="Singh S."/>
            <person name="Jensen M.F."/>
            <person name="Cong E.H."/>
            <person name="Eikeseth-Otteraa H."/>
            <person name="Noel B."/>
            <person name="Anthouard V."/>
            <person name="Porcel B.M."/>
            <person name="Kachouri-Lafond R."/>
            <person name="Nishino A."/>
            <person name="Ugolini M."/>
            <person name="Chourrout P."/>
            <person name="Nishida H."/>
            <person name="Aasland R."/>
            <person name="Huzurbazar S."/>
            <person name="Westhof E."/>
            <person name="Delsuc F."/>
            <person name="Lehrach H."/>
            <person name="Reinhardt R."/>
            <person name="Weissenbach J."/>
            <person name="Roy S.W."/>
            <person name="Artiguenave F."/>
            <person name="Postlethwait J.H."/>
            <person name="Manak J.R."/>
            <person name="Thompson E.M."/>
            <person name="Jaillon O."/>
            <person name="Du Pasquier L."/>
            <person name="Boudinot P."/>
            <person name="Liberles D.A."/>
            <person name="Volff J.N."/>
            <person name="Philippe H."/>
            <person name="Lenhard B."/>
            <person name="Roest Crollius H."/>
            <person name="Wincker P."/>
            <person name="Chourrout D."/>
        </authorList>
    </citation>
    <scope>NUCLEOTIDE SEQUENCE [LARGE SCALE GENOMIC DNA]</scope>
</reference>
<sequence length="509" mass="58329">MQKAEGSDYDTDDEEDWEAVEGAGGLYYKHHYTSPALKYSDQVHALLPKNDAINKILERSQPKKYNHLETLEQHRFSVMNEYMKSTREVIGVGRERLTYCSRMFRSELGISQVRTIEFWTFMLLVVLVFFPRVYIHYIGQWMMVNAAGFPPAKFEFLPWTVELSYQEDRLSTGMTVGVVLMGPLFNILILSLLSFFAFLFIRLSGAFPGILSKTILIYGIWCIFDPVAILIVDCILGRFGTDDAYSNDDIPIGDAFKIYWHFKGVSGNGVVGIPITIFVYLVLMLLAATVLYVYFLKLHNNGRLLDTYHRLHGEDEDYVIPFDLEISAKELAHICRKSENWRGNEGETRKTVVNDFIWEEEDDDEDDGRSRKSFDEKFEDFKREVTVHVAIFTVHLDGLREIYRQFLRLPSGAIIEVFGDISNAKLLPDVKVAVMRKQNNYEEAAVRQAFLSFFGAISSSNVSDLESAQLQQVSAPEPVSGAVRAGQFLRDSREKKTMPLNLENNQNRV</sequence>
<gene>
    <name evidence="2" type="ORF">GSOID_T00021361001</name>
</gene>
<dbReference type="AlphaFoldDB" id="E4YD33"/>
<keyword evidence="1" id="KW-1133">Transmembrane helix</keyword>
<name>E4YD33_OIKDI</name>
<keyword evidence="1" id="KW-0472">Membrane</keyword>
<organism evidence="2">
    <name type="scientific">Oikopleura dioica</name>
    <name type="common">Tunicate</name>
    <dbReference type="NCBI Taxonomy" id="34765"/>
    <lineage>
        <taxon>Eukaryota</taxon>
        <taxon>Metazoa</taxon>
        <taxon>Chordata</taxon>
        <taxon>Tunicata</taxon>
        <taxon>Appendicularia</taxon>
        <taxon>Copelata</taxon>
        <taxon>Oikopleuridae</taxon>
        <taxon>Oikopleura</taxon>
    </lineage>
</organism>
<feature type="transmembrane region" description="Helical" evidence="1">
    <location>
        <begin position="271"/>
        <end position="295"/>
    </location>
</feature>